<dbReference type="Pfam" id="PF02880">
    <property type="entry name" value="PGM_PMM_III"/>
    <property type="match status" value="1"/>
</dbReference>
<accession>A0A644XHP5</accession>
<dbReference type="NCBIfam" id="TIGR01455">
    <property type="entry name" value="glmM"/>
    <property type="match status" value="1"/>
</dbReference>
<dbReference type="InterPro" id="IPR005844">
    <property type="entry name" value="A-D-PHexomutase_a/b/a-I"/>
</dbReference>
<sequence>MGRLFGSDGVRGRANQDLTAELALDLAVAASHVLGEGGGQRRLRALVGRDPRISGEFLECAVIAGLASTGVDVVRVGVVPTPGLAHLVRAGDADLGVMLTASHNPMPENGLKFFRAGGWKLDDATEDAIEARMLEPWQRPMGAAVGRVSDAPQLVDDYVHHLVTTLRTVTQDNVSLAGLKVVLDLANGAAHRTAPAAFRELGAEVVVINGKPDGTNINDRCGSTHPAELQRAVLEHGADLGIALDGDADRAIAAAADGDIIDGDQIIATLALALHDRGLLKGDAVVVTTMSNIGLDHALNARGIRVVRTDVGDRHVMKAMRDGGLNLGGEQAGHVILRDLVTTGDGTLTALLLMAVMADTGAPLADLAAVVRRVPQVLINVPDVDKHRAATDTEVLAAVAAANAAVGSRGRVLLRPSGTEQVVRVMVECEDADLSRAVAEGLAAVVAERLSLRSAAH</sequence>
<proteinExistence type="inferred from homology"/>
<reference evidence="11" key="1">
    <citation type="submission" date="2019-08" db="EMBL/GenBank/DDBJ databases">
        <authorList>
            <person name="Kucharzyk K."/>
            <person name="Murdoch R.W."/>
            <person name="Higgins S."/>
            <person name="Loffler F."/>
        </authorList>
    </citation>
    <scope>NUCLEOTIDE SEQUENCE</scope>
</reference>
<gene>
    <name evidence="11" type="primary">glmM_13</name>
    <name evidence="11" type="ORF">SDC9_62102</name>
</gene>
<evidence type="ECO:0000256" key="5">
    <source>
        <dbReference type="ARBA" id="ARBA00022842"/>
    </source>
</evidence>
<keyword evidence="6 11" id="KW-0413">Isomerase</keyword>
<evidence type="ECO:0000259" key="10">
    <source>
        <dbReference type="Pfam" id="PF02880"/>
    </source>
</evidence>
<dbReference type="InterPro" id="IPR005843">
    <property type="entry name" value="A-D-PHexomutase_C"/>
</dbReference>
<evidence type="ECO:0000256" key="3">
    <source>
        <dbReference type="ARBA" id="ARBA00022553"/>
    </source>
</evidence>
<dbReference type="GO" id="GO:0000287">
    <property type="term" value="F:magnesium ion binding"/>
    <property type="evidence" value="ECO:0007669"/>
    <property type="project" value="InterPro"/>
</dbReference>
<dbReference type="Gene3D" id="3.40.120.10">
    <property type="entry name" value="Alpha-D-Glucose-1,6-Bisphosphate, subunit A, domain 3"/>
    <property type="match status" value="3"/>
</dbReference>
<comment type="similarity">
    <text evidence="2">Belongs to the phosphohexose mutase family.</text>
</comment>
<evidence type="ECO:0000256" key="2">
    <source>
        <dbReference type="ARBA" id="ARBA00010231"/>
    </source>
</evidence>
<feature type="domain" description="Alpha-D-phosphohexomutase alpha/beta/alpha" evidence="10">
    <location>
        <begin position="262"/>
        <end position="370"/>
    </location>
</feature>
<keyword evidence="3" id="KW-0597">Phosphoprotein</keyword>
<dbReference type="FunFam" id="3.40.120.10:FF:000003">
    <property type="entry name" value="Phosphoglucosamine mutase"/>
    <property type="match status" value="1"/>
</dbReference>
<evidence type="ECO:0000259" key="7">
    <source>
        <dbReference type="Pfam" id="PF00408"/>
    </source>
</evidence>
<dbReference type="EMBL" id="VSSQ01002490">
    <property type="protein sequence ID" value="MPM15730.1"/>
    <property type="molecule type" value="Genomic_DNA"/>
</dbReference>
<dbReference type="InterPro" id="IPR016066">
    <property type="entry name" value="A-D-PHexomutase_CS"/>
</dbReference>
<evidence type="ECO:0000256" key="6">
    <source>
        <dbReference type="ARBA" id="ARBA00023235"/>
    </source>
</evidence>
<dbReference type="Pfam" id="PF00408">
    <property type="entry name" value="PGM_PMM_IV"/>
    <property type="match status" value="1"/>
</dbReference>
<dbReference type="InterPro" id="IPR005846">
    <property type="entry name" value="A-D-PHexomutase_a/b/a-III"/>
</dbReference>
<dbReference type="PRINTS" id="PR00509">
    <property type="entry name" value="PGMPMM"/>
</dbReference>
<dbReference type="SUPFAM" id="SSF55957">
    <property type="entry name" value="Phosphoglucomutase, C-terminal domain"/>
    <property type="match status" value="1"/>
</dbReference>
<protein>
    <submittedName>
        <fullName evidence="11">Phosphoglucosamine mutase</fullName>
        <ecNumber evidence="11">5.4.2.10</ecNumber>
    </submittedName>
</protein>
<keyword evidence="5" id="KW-0460">Magnesium</keyword>
<evidence type="ECO:0000259" key="9">
    <source>
        <dbReference type="Pfam" id="PF02879"/>
    </source>
</evidence>
<dbReference type="FunFam" id="3.40.120.10:FF:000001">
    <property type="entry name" value="Phosphoglucosamine mutase"/>
    <property type="match status" value="1"/>
</dbReference>
<dbReference type="InterPro" id="IPR006352">
    <property type="entry name" value="GlmM_bact"/>
</dbReference>
<dbReference type="GO" id="GO:0005829">
    <property type="term" value="C:cytosol"/>
    <property type="evidence" value="ECO:0007669"/>
    <property type="project" value="TreeGrafter"/>
</dbReference>
<dbReference type="AlphaFoldDB" id="A0A644XHP5"/>
<comment type="caution">
    <text evidence="11">The sequence shown here is derived from an EMBL/GenBank/DDBJ whole genome shotgun (WGS) entry which is preliminary data.</text>
</comment>
<dbReference type="PANTHER" id="PTHR42946">
    <property type="entry name" value="PHOSPHOHEXOSE MUTASE"/>
    <property type="match status" value="1"/>
</dbReference>
<dbReference type="GO" id="GO:0008966">
    <property type="term" value="F:phosphoglucosamine mutase activity"/>
    <property type="evidence" value="ECO:0007669"/>
    <property type="project" value="UniProtKB-EC"/>
</dbReference>
<feature type="domain" description="Alpha-D-phosphohexomutase C-terminal" evidence="7">
    <location>
        <begin position="378"/>
        <end position="443"/>
    </location>
</feature>
<dbReference type="PANTHER" id="PTHR42946:SF1">
    <property type="entry name" value="PHOSPHOGLUCOMUTASE (ALPHA-D-GLUCOSE-1,6-BISPHOSPHATE-DEPENDENT)"/>
    <property type="match status" value="1"/>
</dbReference>
<dbReference type="InterPro" id="IPR050060">
    <property type="entry name" value="Phosphoglucosamine_mutase"/>
</dbReference>
<dbReference type="PROSITE" id="PS00710">
    <property type="entry name" value="PGM_PMM"/>
    <property type="match status" value="1"/>
</dbReference>
<dbReference type="Gene3D" id="3.30.310.50">
    <property type="entry name" value="Alpha-D-phosphohexomutase, C-terminal domain"/>
    <property type="match status" value="1"/>
</dbReference>
<dbReference type="Pfam" id="PF02879">
    <property type="entry name" value="PGM_PMM_II"/>
    <property type="match status" value="1"/>
</dbReference>
<organism evidence="11">
    <name type="scientific">bioreactor metagenome</name>
    <dbReference type="NCBI Taxonomy" id="1076179"/>
    <lineage>
        <taxon>unclassified sequences</taxon>
        <taxon>metagenomes</taxon>
        <taxon>ecological metagenomes</taxon>
    </lineage>
</organism>
<dbReference type="GO" id="GO:0009252">
    <property type="term" value="P:peptidoglycan biosynthetic process"/>
    <property type="evidence" value="ECO:0007669"/>
    <property type="project" value="TreeGrafter"/>
</dbReference>
<dbReference type="FunFam" id="3.30.310.50:FF:000001">
    <property type="entry name" value="Phosphoglucosamine mutase"/>
    <property type="match status" value="1"/>
</dbReference>
<dbReference type="InterPro" id="IPR016055">
    <property type="entry name" value="A-D-PHexomutase_a/b/a-I/II/III"/>
</dbReference>
<feature type="domain" description="Alpha-D-phosphohexomutase alpha/beta/alpha" evidence="9">
    <location>
        <begin position="156"/>
        <end position="258"/>
    </location>
</feature>
<dbReference type="GO" id="GO:0006048">
    <property type="term" value="P:UDP-N-acetylglucosamine biosynthetic process"/>
    <property type="evidence" value="ECO:0007669"/>
    <property type="project" value="TreeGrafter"/>
</dbReference>
<dbReference type="InterPro" id="IPR036900">
    <property type="entry name" value="A-D-PHexomutase_C_sf"/>
</dbReference>
<dbReference type="InterPro" id="IPR005845">
    <property type="entry name" value="A-D-PHexomutase_a/b/a-II"/>
</dbReference>
<dbReference type="SUPFAM" id="SSF53738">
    <property type="entry name" value="Phosphoglucomutase, first 3 domains"/>
    <property type="match status" value="3"/>
</dbReference>
<comment type="cofactor">
    <cofactor evidence="1">
        <name>Mg(2+)</name>
        <dbReference type="ChEBI" id="CHEBI:18420"/>
    </cofactor>
</comment>
<dbReference type="GO" id="GO:0004615">
    <property type="term" value="F:phosphomannomutase activity"/>
    <property type="evidence" value="ECO:0007669"/>
    <property type="project" value="TreeGrafter"/>
</dbReference>
<evidence type="ECO:0000313" key="11">
    <source>
        <dbReference type="EMBL" id="MPM15730.1"/>
    </source>
</evidence>
<evidence type="ECO:0000259" key="8">
    <source>
        <dbReference type="Pfam" id="PF02878"/>
    </source>
</evidence>
<dbReference type="Pfam" id="PF02878">
    <property type="entry name" value="PGM_PMM_I"/>
    <property type="match status" value="1"/>
</dbReference>
<evidence type="ECO:0000256" key="1">
    <source>
        <dbReference type="ARBA" id="ARBA00001946"/>
    </source>
</evidence>
<dbReference type="HAMAP" id="MF_01554_B">
    <property type="entry name" value="GlmM_B"/>
    <property type="match status" value="1"/>
</dbReference>
<name>A0A644XHP5_9ZZZZ</name>
<feature type="domain" description="Alpha-D-phosphohexomutase alpha/beta/alpha" evidence="8">
    <location>
        <begin position="3"/>
        <end position="134"/>
    </location>
</feature>
<dbReference type="InterPro" id="IPR005841">
    <property type="entry name" value="Alpha-D-phosphohexomutase_SF"/>
</dbReference>
<dbReference type="EC" id="5.4.2.10" evidence="11"/>
<keyword evidence="4" id="KW-0479">Metal-binding</keyword>
<dbReference type="GO" id="GO:0005975">
    <property type="term" value="P:carbohydrate metabolic process"/>
    <property type="evidence" value="ECO:0007669"/>
    <property type="project" value="InterPro"/>
</dbReference>
<evidence type="ECO:0000256" key="4">
    <source>
        <dbReference type="ARBA" id="ARBA00022723"/>
    </source>
</evidence>